<organism evidence="1 2">
    <name type="scientific">Vermiconidia calcicola</name>
    <dbReference type="NCBI Taxonomy" id="1690605"/>
    <lineage>
        <taxon>Eukaryota</taxon>
        <taxon>Fungi</taxon>
        <taxon>Dikarya</taxon>
        <taxon>Ascomycota</taxon>
        <taxon>Pezizomycotina</taxon>
        <taxon>Dothideomycetes</taxon>
        <taxon>Dothideomycetidae</taxon>
        <taxon>Mycosphaerellales</taxon>
        <taxon>Extremaceae</taxon>
        <taxon>Vermiconidia</taxon>
    </lineage>
</organism>
<dbReference type="EMBL" id="JAUTXU010000011">
    <property type="protein sequence ID" value="KAK3723028.1"/>
    <property type="molecule type" value="Genomic_DNA"/>
</dbReference>
<gene>
    <name evidence="1" type="ORF">LTR37_002174</name>
</gene>
<sequence>MIYDALLQPLLERPSKIDSWAYRSDFKKLDMMPYTNLLATCKAIRGEVKPLFEQKYLSALLLYFEDVPSLQSLSRKLSKLGAAYQNLQVLLRTPVVRTSAAATDNIEICHNGHDYLVRDEAFCLEPRTAARILNCDTLEFVFCQPGIRPLLRSLLKSYFHLGSTDETAMLGADEVGCLVAKGVVITQEQTQEGLPVDVLKPPVSQHGGTMQVYVRQLSGRNQWTAYLDTRGRIKDIDWANFGAEDQKRTEQHLRQWRRMFDTTTRT</sequence>
<evidence type="ECO:0000313" key="2">
    <source>
        <dbReference type="Proteomes" id="UP001281147"/>
    </source>
</evidence>
<proteinExistence type="predicted"/>
<dbReference type="Proteomes" id="UP001281147">
    <property type="component" value="Unassembled WGS sequence"/>
</dbReference>
<reference evidence="1" key="1">
    <citation type="submission" date="2023-07" db="EMBL/GenBank/DDBJ databases">
        <title>Black Yeasts Isolated from many extreme environments.</title>
        <authorList>
            <person name="Coleine C."/>
            <person name="Stajich J.E."/>
            <person name="Selbmann L."/>
        </authorList>
    </citation>
    <scope>NUCLEOTIDE SEQUENCE</scope>
    <source>
        <strain evidence="1">CCFEE 5714</strain>
    </source>
</reference>
<evidence type="ECO:0000313" key="1">
    <source>
        <dbReference type="EMBL" id="KAK3723028.1"/>
    </source>
</evidence>
<comment type="caution">
    <text evidence="1">The sequence shown here is derived from an EMBL/GenBank/DDBJ whole genome shotgun (WGS) entry which is preliminary data.</text>
</comment>
<name>A0ACC3NU60_9PEZI</name>
<accession>A0ACC3NU60</accession>
<keyword evidence="2" id="KW-1185">Reference proteome</keyword>
<protein>
    <submittedName>
        <fullName evidence="1">Uncharacterized protein</fullName>
    </submittedName>
</protein>